<organism evidence="3 6">
    <name type="scientific">Lactobacillus selangorensis</name>
    <dbReference type="NCBI Taxonomy" id="81857"/>
    <lineage>
        <taxon>Bacteria</taxon>
        <taxon>Bacillati</taxon>
        <taxon>Bacillota</taxon>
        <taxon>Bacilli</taxon>
        <taxon>Lactobacillales</taxon>
        <taxon>Lactobacillaceae</taxon>
        <taxon>Lactobacillus</taxon>
    </lineage>
</organism>
<proteinExistence type="inferred from homology"/>
<evidence type="ECO:0000313" key="4">
    <source>
        <dbReference type="EMBL" id="KRN30382.1"/>
    </source>
</evidence>
<comment type="similarity">
    <text evidence="1">Belongs to the NifU family.</text>
</comment>
<dbReference type="InterPro" id="IPR002871">
    <property type="entry name" value="NIF_FeS_clus_asmbl_NifU_N"/>
</dbReference>
<accession>A0A0R2FGD0</accession>
<dbReference type="GO" id="GO:0051536">
    <property type="term" value="F:iron-sulfur cluster binding"/>
    <property type="evidence" value="ECO:0007669"/>
    <property type="project" value="InterPro"/>
</dbReference>
<evidence type="ECO:0000313" key="5">
    <source>
        <dbReference type="Proteomes" id="UP000051645"/>
    </source>
</evidence>
<dbReference type="PATRIC" id="fig|81857.3.peg.1889"/>
<dbReference type="Proteomes" id="UP000051645">
    <property type="component" value="Unassembled WGS sequence"/>
</dbReference>
<dbReference type="Proteomes" id="UP000051751">
    <property type="component" value="Unassembled WGS sequence"/>
</dbReference>
<evidence type="ECO:0000259" key="2">
    <source>
        <dbReference type="Pfam" id="PF01592"/>
    </source>
</evidence>
<dbReference type="CDD" id="cd06664">
    <property type="entry name" value="IscU_like"/>
    <property type="match status" value="1"/>
</dbReference>
<name>A0A0R2FGD0_9LACO</name>
<feature type="domain" description="NIF system FeS cluster assembly NifU N-terminal" evidence="2">
    <location>
        <begin position="10"/>
        <end position="127"/>
    </location>
</feature>
<dbReference type="RefSeq" id="WP_057770925.1">
    <property type="nucleotide sequence ID" value="NZ_JQAT01000006.1"/>
</dbReference>
<evidence type="ECO:0000313" key="3">
    <source>
        <dbReference type="EMBL" id="KRN27651.1"/>
    </source>
</evidence>
<dbReference type="FunFam" id="3.90.1010.10:FF:000002">
    <property type="entry name" value="Iron-sulfur cluster assembly scaffold protein NifU"/>
    <property type="match status" value="1"/>
</dbReference>
<comment type="caution">
    <text evidence="3">The sequence shown here is derived from an EMBL/GenBank/DDBJ whole genome shotgun (WGS) entry which is preliminary data.</text>
</comment>
<dbReference type="Pfam" id="PF01592">
    <property type="entry name" value="NifU_N"/>
    <property type="match status" value="1"/>
</dbReference>
<reference evidence="5 6" key="1">
    <citation type="journal article" date="2015" name="Genome Announc.">
        <title>Expanding the biotechnology potential of lactobacilli through comparative genomics of 213 strains and associated genera.</title>
        <authorList>
            <person name="Sun Z."/>
            <person name="Harris H.M."/>
            <person name="McCann A."/>
            <person name="Guo C."/>
            <person name="Argimon S."/>
            <person name="Zhang W."/>
            <person name="Yang X."/>
            <person name="Jeffery I.B."/>
            <person name="Cooney J.C."/>
            <person name="Kagawa T.F."/>
            <person name="Liu W."/>
            <person name="Song Y."/>
            <person name="Salvetti E."/>
            <person name="Wrobel A."/>
            <person name="Rasinkangas P."/>
            <person name="Parkhill J."/>
            <person name="Rea M.C."/>
            <person name="O'Sullivan O."/>
            <person name="Ritari J."/>
            <person name="Douillard F.P."/>
            <person name="Paul Ross R."/>
            <person name="Yang R."/>
            <person name="Briner A.E."/>
            <person name="Felis G.E."/>
            <person name="de Vos W.M."/>
            <person name="Barrangou R."/>
            <person name="Klaenhammer T.R."/>
            <person name="Caufield P.W."/>
            <person name="Cui Y."/>
            <person name="Zhang H."/>
            <person name="O'Toole P.W."/>
        </authorList>
    </citation>
    <scope>NUCLEOTIDE SEQUENCE [LARGE SCALE GENOMIC DNA]</scope>
    <source>
        <strain evidence="3 6">ATCC BAA-66</strain>
        <strain evidence="4 5">DSM 13344</strain>
    </source>
</reference>
<protein>
    <submittedName>
        <fullName evidence="3">NifU family SUF system FeS assembly protein</fullName>
    </submittedName>
</protein>
<dbReference type="OrthoDB" id="9804157at2"/>
<dbReference type="Gene3D" id="3.90.1010.10">
    <property type="match status" value="1"/>
</dbReference>
<dbReference type="EMBL" id="JQAZ01000007">
    <property type="protein sequence ID" value="KRN30382.1"/>
    <property type="molecule type" value="Genomic_DNA"/>
</dbReference>
<gene>
    <name evidence="3" type="ORF">IV38_GL001863</name>
    <name evidence="4" type="ORF">IV40_GL001971</name>
</gene>
<dbReference type="GO" id="GO:0016226">
    <property type="term" value="P:iron-sulfur cluster assembly"/>
    <property type="evidence" value="ECO:0007669"/>
    <property type="project" value="InterPro"/>
</dbReference>
<dbReference type="SUPFAM" id="SSF82649">
    <property type="entry name" value="SufE/NifU"/>
    <property type="match status" value="1"/>
</dbReference>
<dbReference type="AlphaFoldDB" id="A0A0R2FGD0"/>
<dbReference type="GO" id="GO:0005506">
    <property type="term" value="F:iron ion binding"/>
    <property type="evidence" value="ECO:0007669"/>
    <property type="project" value="InterPro"/>
</dbReference>
<dbReference type="PANTHER" id="PTHR10093">
    <property type="entry name" value="IRON-SULFUR CLUSTER ASSEMBLY ENZYME NIFU HOMOLOG"/>
    <property type="match status" value="1"/>
</dbReference>
<dbReference type="EMBL" id="JQAT01000006">
    <property type="protein sequence ID" value="KRN27651.1"/>
    <property type="molecule type" value="Genomic_DNA"/>
</dbReference>
<dbReference type="STRING" id="81857.IV38_GL001863"/>
<keyword evidence="5" id="KW-1185">Reference proteome</keyword>
<dbReference type="NCBIfam" id="TIGR01994">
    <property type="entry name" value="SUF_scaf_2"/>
    <property type="match status" value="1"/>
</dbReference>
<sequence>MSLSNLNQLYRQVLLDHARYPRHQGTLPAPDATLTVHNPTCGDTISLNVAYDGDRLKQITFTGDGCTISQASASMLCDQMTDQPLTTVQAKLDQFDQLVTGTGTATDLLGDAAVFNEIHQFPTRIKCALLAWKALEQLITQKEAQQ</sequence>
<evidence type="ECO:0000256" key="1">
    <source>
        <dbReference type="ARBA" id="ARBA00006420"/>
    </source>
</evidence>
<evidence type="ECO:0000313" key="6">
    <source>
        <dbReference type="Proteomes" id="UP000051751"/>
    </source>
</evidence>